<evidence type="ECO:0000313" key="10">
    <source>
        <dbReference type="EMBL" id="AXU25190.1"/>
    </source>
</evidence>
<dbReference type="GO" id="GO:0043565">
    <property type="term" value="F:sequence-specific DNA binding"/>
    <property type="evidence" value="ECO:0007669"/>
    <property type="project" value="TreeGrafter"/>
</dbReference>
<dbReference type="InterPro" id="IPR017888">
    <property type="entry name" value="CYC/TB1_R_domain"/>
</dbReference>
<dbReference type="AlphaFoldDB" id="A0A346TIA6"/>
<keyword evidence="6" id="KW-0539">Nucleus</keyword>
<dbReference type="PANTHER" id="PTHR31072:SF224">
    <property type="entry name" value="TRANSCRIPTION FACTOR TCP1"/>
    <property type="match status" value="1"/>
</dbReference>
<dbReference type="PROSITE" id="PS51370">
    <property type="entry name" value="R"/>
    <property type="match status" value="1"/>
</dbReference>
<dbReference type="GO" id="GO:0005634">
    <property type="term" value="C:nucleus"/>
    <property type="evidence" value="ECO:0007669"/>
    <property type="project" value="UniProtKB-SubCell"/>
</dbReference>
<dbReference type="EMBL" id="MG797679">
    <property type="protein sequence ID" value="AXU25190.1"/>
    <property type="molecule type" value="Genomic_DNA"/>
</dbReference>
<evidence type="ECO:0000256" key="2">
    <source>
        <dbReference type="ARBA" id="ARBA00022473"/>
    </source>
</evidence>
<proteinExistence type="predicted"/>
<protein>
    <submittedName>
        <fullName evidence="9">Cycloidea</fullName>
    </submittedName>
</protein>
<feature type="domain" description="TCP" evidence="7">
    <location>
        <begin position="138"/>
        <end position="196"/>
    </location>
</feature>
<reference evidence="11" key="2">
    <citation type="submission" date="2019-01" db="EMBL/GenBank/DDBJ databases">
        <title>The role of CYC2c genes in floral identity and inflorescence architecture of the interspecific hybrid of H x multiflorus.</title>
        <authorList>
            <person name="Pugliesi C."/>
            <person name="Fambrini M."/>
        </authorList>
    </citation>
    <scope>NUCLEOTIDE SEQUENCE</scope>
</reference>
<keyword evidence="3" id="KW-0805">Transcription regulation</keyword>
<evidence type="ECO:0000259" key="8">
    <source>
        <dbReference type="PROSITE" id="PS51370"/>
    </source>
</evidence>
<comment type="subcellular location">
    <subcellularLocation>
        <location evidence="1">Nucleus</location>
    </subcellularLocation>
</comment>
<dbReference type="EMBL" id="MG797678">
    <property type="protein sequence ID" value="AXU25189.1"/>
    <property type="molecule type" value="Genomic_DNA"/>
</dbReference>
<name>A0A346TIA6_9ASTR</name>
<feature type="domain" description="R" evidence="8">
    <location>
        <begin position="265"/>
        <end position="282"/>
    </location>
</feature>
<evidence type="ECO:0000259" key="7">
    <source>
        <dbReference type="PROSITE" id="PS51369"/>
    </source>
</evidence>
<dbReference type="EMBL" id="MK456594">
    <property type="protein sequence ID" value="QHI00050.1"/>
    <property type="molecule type" value="Genomic_DNA"/>
</dbReference>
<organism evidence="9">
    <name type="scientific">Helianthus x multiflorus</name>
    <dbReference type="NCBI Taxonomy" id="1048930"/>
    <lineage>
        <taxon>Eukaryota</taxon>
        <taxon>Viridiplantae</taxon>
        <taxon>Streptophyta</taxon>
        <taxon>Embryophyta</taxon>
        <taxon>Tracheophyta</taxon>
        <taxon>Spermatophyta</taxon>
        <taxon>Magnoliopsida</taxon>
        <taxon>eudicotyledons</taxon>
        <taxon>Gunneridae</taxon>
        <taxon>Pentapetalae</taxon>
        <taxon>asterids</taxon>
        <taxon>campanulids</taxon>
        <taxon>Asterales</taxon>
        <taxon>Asteraceae</taxon>
        <taxon>Asteroideae</taxon>
        <taxon>Heliantheae alliance</taxon>
        <taxon>Heliantheae</taxon>
        <taxon>Helianthus</taxon>
    </lineage>
</organism>
<evidence type="ECO:0000256" key="6">
    <source>
        <dbReference type="ARBA" id="ARBA00023242"/>
    </source>
</evidence>
<dbReference type="InterPro" id="IPR005333">
    <property type="entry name" value="Transcription_factor_TCP"/>
</dbReference>
<evidence type="ECO:0000256" key="4">
    <source>
        <dbReference type="ARBA" id="ARBA00023125"/>
    </source>
</evidence>
<dbReference type="PANTHER" id="PTHR31072">
    <property type="entry name" value="TRANSCRIPTION FACTOR TCP4-RELATED"/>
    <property type="match status" value="1"/>
</dbReference>
<dbReference type="PROSITE" id="PS51369">
    <property type="entry name" value="TCP"/>
    <property type="match status" value="1"/>
</dbReference>
<sequence>MNLYLNFFVNYYCYCFFHIQITMFSSNPFPQIPSSIHVSHPFNSFFDLEKNDVYLNHHEDNNNPFVSGDSFFHSYSNFAPQPSALPPVTDYMPSNTQELDSQNQLLDHEGSGLQYCDNYSDLLESVVYPSKKKVVTSKKDGHSKIHTAQGPRDRRVRLSIDIARKFFVLQDLLGFDKASKTLDWLFTKSKKAIKELIEETKHSSSSTVSTNQCEMAFLETIQGGSGSGSDEDKGQKMSALKFLDGEKKKMTQKCKSGFHASLARGQSRAEARARARERTKQKLRIKELDNDLKKVPDDYPCHALSPSNATLQSNSWGQFESQSDYNDILQGSMLEQRFSVSSSTLYTYNHNFVVSDEWISQISSKGMPKFKVIHEEQSHRAMI</sequence>
<keyword evidence="4" id="KW-0238">DNA-binding</keyword>
<keyword evidence="5" id="KW-0804">Transcription</keyword>
<dbReference type="Pfam" id="PF03634">
    <property type="entry name" value="TCP"/>
    <property type="match status" value="1"/>
</dbReference>
<gene>
    <name evidence="9" type="primary">CYC2cA</name>
    <name evidence="10" type="synonym">CYC2cB</name>
    <name evidence="11" type="synonym">CYC2cM1A</name>
</gene>
<evidence type="ECO:0000256" key="1">
    <source>
        <dbReference type="ARBA" id="ARBA00004123"/>
    </source>
</evidence>
<evidence type="ECO:0000313" key="9">
    <source>
        <dbReference type="EMBL" id="AXU25189.1"/>
    </source>
</evidence>
<keyword evidence="2" id="KW-0217">Developmental protein</keyword>
<evidence type="ECO:0000256" key="3">
    <source>
        <dbReference type="ARBA" id="ARBA00023015"/>
    </source>
</evidence>
<reference evidence="9" key="1">
    <citation type="journal article" date="2018" name="Plant Biol.">
        <title>Ligulate inflorescence of Helianthus x multiflorus, cv. Soleil d'Or, correlates with a mis-regulation of a CYCLOIDEA gene characterised by insertion of a transposable element.</title>
        <authorList>
            <person name="Fambrini M."/>
            <person name="Bellanca M."/>
            <person name="Costa Munoz M."/>
            <person name="Usai G."/>
            <person name="Cavallini A."/>
            <person name="Pugliesi C."/>
        </authorList>
    </citation>
    <scope>NUCLEOTIDE SEQUENCE</scope>
</reference>
<evidence type="ECO:0000313" key="11">
    <source>
        <dbReference type="EMBL" id="QHI00050.1"/>
    </source>
</evidence>
<dbReference type="GO" id="GO:2000032">
    <property type="term" value="P:regulation of secondary shoot formation"/>
    <property type="evidence" value="ECO:0007669"/>
    <property type="project" value="TreeGrafter"/>
</dbReference>
<dbReference type="GO" id="GO:0003700">
    <property type="term" value="F:DNA-binding transcription factor activity"/>
    <property type="evidence" value="ECO:0007669"/>
    <property type="project" value="InterPro"/>
</dbReference>
<accession>A0A346TIA6</accession>
<dbReference type="InterPro" id="IPR017887">
    <property type="entry name" value="TF_TCP_subgr"/>
</dbReference>
<evidence type="ECO:0000256" key="5">
    <source>
        <dbReference type="ARBA" id="ARBA00023163"/>
    </source>
</evidence>